<dbReference type="SUPFAM" id="SSF55729">
    <property type="entry name" value="Acyl-CoA N-acyltransferases (Nat)"/>
    <property type="match status" value="1"/>
</dbReference>
<evidence type="ECO:0000259" key="1">
    <source>
        <dbReference type="PROSITE" id="PS51186"/>
    </source>
</evidence>
<dbReference type="InterPro" id="IPR016181">
    <property type="entry name" value="Acyl_CoA_acyltransferase"/>
</dbReference>
<dbReference type="GO" id="GO:0016747">
    <property type="term" value="F:acyltransferase activity, transferring groups other than amino-acyl groups"/>
    <property type="evidence" value="ECO:0007669"/>
    <property type="project" value="InterPro"/>
</dbReference>
<sequence length="126" mass="13852">MYRNELSREPHADRVAAQLATFPSAVAEDGGSLVGFCYTVNFAPDVLELANIVVAENRRNEGLGGILLQHVESQAAQTFAGIILVNSDLYPQGKTVKRPATDFYHKHGYRILTATAGTRIFFKDLK</sequence>
<feature type="domain" description="N-acetyltransferase" evidence="1">
    <location>
        <begin position="1"/>
        <end position="126"/>
    </location>
</feature>
<dbReference type="AlphaFoldDB" id="A0A542ZFX9"/>
<reference evidence="2 3" key="1">
    <citation type="submission" date="2019-06" db="EMBL/GenBank/DDBJ databases">
        <title>Sequencing the genomes of 1000 actinobacteria strains.</title>
        <authorList>
            <person name="Klenk H.-P."/>
        </authorList>
    </citation>
    <scope>NUCLEOTIDE SEQUENCE [LARGE SCALE GENOMIC DNA]</scope>
    <source>
        <strain evidence="2 3">DSM 18082</strain>
    </source>
</reference>
<organism evidence="2 3">
    <name type="scientific">Oryzihumus leptocrescens</name>
    <dbReference type="NCBI Taxonomy" id="297536"/>
    <lineage>
        <taxon>Bacteria</taxon>
        <taxon>Bacillati</taxon>
        <taxon>Actinomycetota</taxon>
        <taxon>Actinomycetes</taxon>
        <taxon>Micrococcales</taxon>
        <taxon>Intrasporangiaceae</taxon>
        <taxon>Oryzihumus</taxon>
    </lineage>
</organism>
<evidence type="ECO:0000313" key="3">
    <source>
        <dbReference type="Proteomes" id="UP000319514"/>
    </source>
</evidence>
<dbReference type="CDD" id="cd04301">
    <property type="entry name" value="NAT_SF"/>
    <property type="match status" value="1"/>
</dbReference>
<dbReference type="Proteomes" id="UP000319514">
    <property type="component" value="Unassembled WGS sequence"/>
</dbReference>
<name>A0A542ZFX9_9MICO</name>
<dbReference type="EMBL" id="VFOQ01000001">
    <property type="protein sequence ID" value="TQL59244.1"/>
    <property type="molecule type" value="Genomic_DNA"/>
</dbReference>
<comment type="caution">
    <text evidence="2">The sequence shown here is derived from an EMBL/GenBank/DDBJ whole genome shotgun (WGS) entry which is preliminary data.</text>
</comment>
<accession>A0A542ZFX9</accession>
<keyword evidence="2" id="KW-0808">Transferase</keyword>
<keyword evidence="3" id="KW-1185">Reference proteome</keyword>
<evidence type="ECO:0000313" key="2">
    <source>
        <dbReference type="EMBL" id="TQL59244.1"/>
    </source>
</evidence>
<gene>
    <name evidence="2" type="ORF">FB474_0593</name>
</gene>
<proteinExistence type="predicted"/>
<dbReference type="PROSITE" id="PS51186">
    <property type="entry name" value="GNAT"/>
    <property type="match status" value="1"/>
</dbReference>
<dbReference type="Gene3D" id="3.40.630.30">
    <property type="match status" value="1"/>
</dbReference>
<protein>
    <submittedName>
        <fullName evidence="2">Acetyltransferase (GNAT) family protein</fullName>
    </submittedName>
</protein>
<dbReference type="Pfam" id="PF13508">
    <property type="entry name" value="Acetyltransf_7"/>
    <property type="match status" value="1"/>
</dbReference>
<dbReference type="InterPro" id="IPR000182">
    <property type="entry name" value="GNAT_dom"/>
</dbReference>